<dbReference type="Pfam" id="PF20432">
    <property type="entry name" value="Xre-like-HTH"/>
    <property type="match status" value="1"/>
</dbReference>
<reference evidence="2 3" key="1">
    <citation type="submission" date="2017-12" db="EMBL/GenBank/DDBJ databases">
        <title>Isolation and characterization of an aerobic denitrifying Pseudomonas monteilii CY06 from aquaculture ponds.</title>
        <authorList>
            <person name="Ma Q."/>
            <person name="Cai Y."/>
            <person name="He Z."/>
        </authorList>
    </citation>
    <scope>NUCLEOTIDE SEQUENCE [LARGE SCALE GENOMIC DNA]</scope>
    <source>
        <strain evidence="2 3">CY06</strain>
    </source>
</reference>
<dbReference type="RefSeq" id="WP_101196410.1">
    <property type="nucleotide sequence ID" value="NZ_PJCG01000022.1"/>
</dbReference>
<dbReference type="InterPro" id="IPR046847">
    <property type="entry name" value="Xre-like_HTH"/>
</dbReference>
<sequence>MVANQRLTQEQSAIGLRVALQIIGGWQASVSQACKILRISRSTYRRVSQGSGAGGRLDLDQHQRIGLVLGIHAALRSVFTNQENVQGFPGFRNQNEFFEGRSPLEIMSQGDMISLYETYKRINQLQRIGEVCG</sequence>
<evidence type="ECO:0000259" key="1">
    <source>
        <dbReference type="Pfam" id="PF20432"/>
    </source>
</evidence>
<dbReference type="PROSITE" id="PS51257">
    <property type="entry name" value="PROKAR_LIPOPROTEIN"/>
    <property type="match status" value="1"/>
</dbReference>
<gene>
    <name evidence="2" type="ORF">CXB65_15555</name>
</gene>
<proteinExistence type="predicted"/>
<feature type="domain" description="Antitoxin Xre-like helix-turn-helix" evidence="1">
    <location>
        <begin position="6"/>
        <end position="69"/>
    </location>
</feature>
<dbReference type="GO" id="GO:0003677">
    <property type="term" value="F:DNA binding"/>
    <property type="evidence" value="ECO:0007669"/>
    <property type="project" value="InterPro"/>
</dbReference>
<dbReference type="Proteomes" id="UP000233399">
    <property type="component" value="Unassembled WGS sequence"/>
</dbReference>
<protein>
    <recommendedName>
        <fullName evidence="1">Antitoxin Xre-like helix-turn-helix domain-containing protein</fullName>
    </recommendedName>
</protein>
<dbReference type="EMBL" id="PJCG01000022">
    <property type="protein sequence ID" value="PKI22279.1"/>
    <property type="molecule type" value="Genomic_DNA"/>
</dbReference>
<evidence type="ECO:0000313" key="2">
    <source>
        <dbReference type="EMBL" id="PKI22279.1"/>
    </source>
</evidence>
<organism evidence="2 3">
    <name type="scientific">Pseudomonas monteilii</name>
    <dbReference type="NCBI Taxonomy" id="76759"/>
    <lineage>
        <taxon>Bacteria</taxon>
        <taxon>Pseudomonadati</taxon>
        <taxon>Pseudomonadota</taxon>
        <taxon>Gammaproteobacteria</taxon>
        <taxon>Pseudomonadales</taxon>
        <taxon>Pseudomonadaceae</taxon>
        <taxon>Pseudomonas</taxon>
    </lineage>
</organism>
<evidence type="ECO:0000313" key="3">
    <source>
        <dbReference type="Proteomes" id="UP000233399"/>
    </source>
</evidence>
<name>A0A2N1IRT0_9PSED</name>
<accession>A0A2N1IRT0</accession>
<comment type="caution">
    <text evidence="2">The sequence shown here is derived from an EMBL/GenBank/DDBJ whole genome shotgun (WGS) entry which is preliminary data.</text>
</comment>
<dbReference type="AlphaFoldDB" id="A0A2N1IRT0"/>